<feature type="domain" description="Pesticidal crystal protein Cry22Aa Ig-like" evidence="1">
    <location>
        <begin position="551"/>
        <end position="616"/>
    </location>
</feature>
<dbReference type="Gene3D" id="2.60.40.10">
    <property type="entry name" value="Immunoglobulins"/>
    <property type="match status" value="5"/>
</dbReference>
<dbReference type="Gene3D" id="3.40.50.12480">
    <property type="match status" value="1"/>
</dbReference>
<evidence type="ECO:0000313" key="2">
    <source>
        <dbReference type="EMBL" id="KKN89284.1"/>
    </source>
</evidence>
<proteinExistence type="predicted"/>
<dbReference type="InterPro" id="IPR032179">
    <property type="entry name" value="Cry22Aa_Ig-like"/>
</dbReference>
<dbReference type="PANTHER" id="PTHR45661">
    <property type="entry name" value="SURFACE ANTIGEN"/>
    <property type="match status" value="1"/>
</dbReference>
<dbReference type="SUPFAM" id="SSF52058">
    <property type="entry name" value="L domain-like"/>
    <property type="match status" value="1"/>
</dbReference>
<dbReference type="Pfam" id="PF16403">
    <property type="entry name" value="Bact_surface_Ig-like"/>
    <property type="match status" value="5"/>
</dbReference>
<dbReference type="InterPro" id="IPR053139">
    <property type="entry name" value="Surface_bspA-like"/>
</dbReference>
<feature type="domain" description="Pesticidal crystal protein Cry22Aa Ig-like" evidence="1">
    <location>
        <begin position="624"/>
        <end position="690"/>
    </location>
</feature>
<sequence length="1017" mass="106264">MKKLTLLFFLFCAAISLAQNFTDVNGIEYQVTSTTAPLTVQVYNYTGANGVSVNIPATVIDNGNSYSVTAIGNNAFIFKGLISVTIPNSVTTIGNEAFGYNQLTSVTIPNSVTTIGNYAFGYNQLTSVTIPNSVTTIGNGAFYENRLTSVTIPNSVTSIGNYAFGYNQLISVTIPKSVTTIGNGAFNENRLTSVVIPNSVTTIGNSAFENNQLTSISIPNSVTSIGDRAFFNNKLTAVVIPNNVTVINFLAFARNELTSVTIPNSVTTIGNSAFGVNKLTSITIPNSVTFIDSYAFYENEFTSFTIPNNVTIISNSTFTFNPLTNVNIHNGITSIGELAFQDTQLTSVTIPSSVTAIGGEVFYNTPLNEITSLSKTPAILPADAFEGNNSSDRRPDIDLIIPFGSEAAYVNAGWTGFKSITTLATINNVTSSIADDIYGIGTIIPIQITFDEAVTVTGIPQLTLETGATDQVVDYTSGSGTTTLSFDYTIQGGDISADLDYVSATALALNGGTIKNGNGNAAFLNLPEPGEANTLGTNKALVIDGVAPLIILTGDAPQTVEQGAGYAELGATANDGSTVTIDATAFVDAVGNYSITYNATDASGNAATEVVRTVNVIDTTAPVITLTEDDPQTVELGAGYSELGATANDGSTVNIDATEFVDAVGNYSITYNATDASGNAATEVVRTVNVIDTTAPVITLTEDNPQTFELGAGYSELGATTNDGSTVNIDATTFVDAVGNYSITYNATDASGNDATEVIRTVNVVDTTVPVITLTGDNPQIIEQGTGYSELGATTDDGTTVVINKDAFIDTLGNYSITYNATDASGNTATEVIRTVNVVDTTAPVITLIGADPQIVELGAGYSELGATANDGSTVTIDATTFVDAVGNYSITYNATSASGNNAVEVTRTVNVVDNSVPAQNTTINVPKGFSPNGDGINDTWVIDNLDAYPGHIVHLYNRVGSEVFTAENYSNNWGGISNGKHVFGGSDKLPAGPYYYVIETGSQTEAAKTGWIYINY</sequence>
<dbReference type="Pfam" id="PF13306">
    <property type="entry name" value="LRR_5"/>
    <property type="match status" value="2"/>
</dbReference>
<dbReference type="InterPro" id="IPR026341">
    <property type="entry name" value="T9SS_type_B"/>
</dbReference>
<dbReference type="InterPro" id="IPR013783">
    <property type="entry name" value="Ig-like_fold"/>
</dbReference>
<organism evidence="2">
    <name type="scientific">marine sediment metagenome</name>
    <dbReference type="NCBI Taxonomy" id="412755"/>
    <lineage>
        <taxon>unclassified sequences</taxon>
        <taxon>metagenomes</taxon>
        <taxon>ecological metagenomes</taxon>
    </lineage>
</organism>
<dbReference type="InterPro" id="IPR032675">
    <property type="entry name" value="LRR_dom_sf"/>
</dbReference>
<dbReference type="NCBIfam" id="TIGR04131">
    <property type="entry name" value="Bac_Flav_CTERM"/>
    <property type="match status" value="1"/>
</dbReference>
<feature type="domain" description="Pesticidal crystal protein Cry22Aa Ig-like" evidence="1">
    <location>
        <begin position="772"/>
        <end position="838"/>
    </location>
</feature>
<dbReference type="EMBL" id="LAZR01000120">
    <property type="protein sequence ID" value="KKN89284.1"/>
    <property type="molecule type" value="Genomic_DNA"/>
</dbReference>
<dbReference type="InterPro" id="IPR026906">
    <property type="entry name" value="LRR_5"/>
</dbReference>
<dbReference type="Gene3D" id="3.80.10.10">
    <property type="entry name" value="Ribonuclease Inhibitor"/>
    <property type="match status" value="2"/>
</dbReference>
<dbReference type="AlphaFoldDB" id="A0A0F9UCB7"/>
<name>A0A0F9UCB7_9ZZZZ</name>
<feature type="domain" description="Pesticidal crystal protein Cry22Aa Ig-like" evidence="1">
    <location>
        <begin position="698"/>
        <end position="764"/>
    </location>
</feature>
<protein>
    <recommendedName>
        <fullName evidence="1">Pesticidal crystal protein Cry22Aa Ig-like domain-containing protein</fullName>
    </recommendedName>
</protein>
<dbReference type="Pfam" id="PF13585">
    <property type="entry name" value="CHU_C"/>
    <property type="match status" value="1"/>
</dbReference>
<accession>A0A0F9UCB7</accession>
<gene>
    <name evidence="2" type="ORF">LCGC14_0239410</name>
</gene>
<dbReference type="PANTHER" id="PTHR45661:SF3">
    <property type="entry name" value="IG-LIKE DOMAIN-CONTAINING PROTEIN"/>
    <property type="match status" value="1"/>
</dbReference>
<comment type="caution">
    <text evidence="2">The sequence shown here is derived from an EMBL/GenBank/DDBJ whole genome shotgun (WGS) entry which is preliminary data.</text>
</comment>
<evidence type="ECO:0000259" key="1">
    <source>
        <dbReference type="Pfam" id="PF16403"/>
    </source>
</evidence>
<feature type="domain" description="Pesticidal crystal protein Cry22Aa Ig-like" evidence="1">
    <location>
        <begin position="846"/>
        <end position="912"/>
    </location>
</feature>
<reference evidence="2" key="1">
    <citation type="journal article" date="2015" name="Nature">
        <title>Complex archaea that bridge the gap between prokaryotes and eukaryotes.</title>
        <authorList>
            <person name="Spang A."/>
            <person name="Saw J.H."/>
            <person name="Jorgensen S.L."/>
            <person name="Zaremba-Niedzwiedzka K."/>
            <person name="Martijn J."/>
            <person name="Lind A.E."/>
            <person name="van Eijk R."/>
            <person name="Schleper C."/>
            <person name="Guy L."/>
            <person name="Ettema T.J."/>
        </authorList>
    </citation>
    <scope>NUCLEOTIDE SEQUENCE</scope>
</reference>